<accession>A0A8R1HQF8</accession>
<dbReference type="Pfam" id="PF06918">
    <property type="entry name" value="DUF1280"/>
    <property type="match status" value="1"/>
</dbReference>
<proteinExistence type="predicted"/>
<evidence type="ECO:0008006" key="4">
    <source>
        <dbReference type="Google" id="ProtNLM"/>
    </source>
</evidence>
<keyword evidence="1" id="KW-0175">Coiled coil</keyword>
<sequence>MCEPIRPVPLQAQMEAYWIQEIEKEKSKAIELYNTNKKLAGDARKMRKDLDEMKKKIESLKEKRKEDRMFYMGNLKIVREEREEEKRKAKKVEKSNGELEEANKKLREFNKRLVADERAKVRAEARSAEKEERRRFYGTLSNYYCKKQRMEEALVSMEHIAGGGDTKGFFKDFLDYLFAKGKLSLKFSPNAAFEVYHSLKLSRGRYLRLKKAFVKNKIPDPFPSRSELQKMELQFGSLSDISVKTEKIVDKDGREKEVTICMLRNVRSYIEKRIKALEKEGKLVFDNCTGATIWIGVTGDKGGDEFKLCLIIGNVEKTNSAHHLIPVGMFNGDESAHNISTYLSDVIAQINSLEHISIAMDGELREVPIKQYLVGDMKFQSEMLGHEGGRSTCGCIYCYSTVAKKISEYTRGTNSVTRTEESYKVDSASKAKSNAGRHNVKPDSSFVFSRIPLDRVVPASLHIVMGLAQHYGFDYILDLAKIEDNTSGVPLEKSDKKTERKAKSAVQVWENNVEKLEKYLQSAGCVKTVLDNFAQKRITPLTKEGEGCAAQKCVFLDKHIKQAAIYDARKVECSECFETFHAICSGVLEEDQWLLTNDPEWDFFCLTCSSKATSIGKWCSKVIEDLKKETEEAKERLKEKIEEYNLLMVAVNGMGPVRKSLEKAWKDLGADMSAWTQTFTGNHVLKLLDEDAIDKYLAVLAPSSIIPHVKQYLVAIGKIQKMCVAREMSAVEKEELNKQIRRQSFNLPRPDLNTLG</sequence>
<dbReference type="SUPFAM" id="SSF57903">
    <property type="entry name" value="FYVE/PHD zinc finger"/>
    <property type="match status" value="1"/>
</dbReference>
<dbReference type="OMA" id="VETHHTW"/>
<dbReference type="InterPro" id="IPR011011">
    <property type="entry name" value="Znf_FYVE_PHD"/>
</dbReference>
<name>A0A8R1HQF8_CAEJA</name>
<evidence type="ECO:0000256" key="1">
    <source>
        <dbReference type="SAM" id="Coils"/>
    </source>
</evidence>
<reference evidence="3" key="1">
    <citation type="submission" date="2010-08" db="EMBL/GenBank/DDBJ databases">
        <authorList>
            <consortium name="Caenorhabditis japonica Sequencing Consortium"/>
            <person name="Wilson R.K."/>
        </authorList>
    </citation>
    <scope>NUCLEOTIDE SEQUENCE [LARGE SCALE GENOMIC DNA]</scope>
    <source>
        <strain evidence="3">DF5081</strain>
    </source>
</reference>
<evidence type="ECO:0000313" key="3">
    <source>
        <dbReference type="Proteomes" id="UP000005237"/>
    </source>
</evidence>
<dbReference type="Proteomes" id="UP000005237">
    <property type="component" value="Unassembled WGS sequence"/>
</dbReference>
<protein>
    <recommendedName>
        <fullName evidence="4">Zinc finger PHD-type domain-containing protein</fullName>
    </recommendedName>
</protein>
<feature type="coiled-coil region" evidence="1">
    <location>
        <begin position="620"/>
        <end position="647"/>
    </location>
</feature>
<dbReference type="PANTHER" id="PTHR31424:SF4">
    <property type="entry name" value="AUTOPHAGY-RELATED PROTEIN 14-RELATED"/>
    <property type="match status" value="1"/>
</dbReference>
<dbReference type="EnsemblMetazoa" id="CJA04270a.1">
    <property type="protein sequence ID" value="CJA04270a.1"/>
    <property type="gene ID" value="WBGene00123474"/>
</dbReference>
<reference evidence="2" key="2">
    <citation type="submission" date="2022-06" db="UniProtKB">
        <authorList>
            <consortium name="EnsemblMetazoa"/>
        </authorList>
    </citation>
    <scope>IDENTIFICATION</scope>
    <source>
        <strain evidence="2">DF5081</strain>
    </source>
</reference>
<evidence type="ECO:0000313" key="2">
    <source>
        <dbReference type="EnsemblMetazoa" id="CJA04270a.1"/>
    </source>
</evidence>
<dbReference type="PANTHER" id="PTHR31424">
    <property type="entry name" value="PROTEIN CBG23806"/>
    <property type="match status" value="1"/>
</dbReference>
<organism evidence="2 3">
    <name type="scientific">Caenorhabditis japonica</name>
    <dbReference type="NCBI Taxonomy" id="281687"/>
    <lineage>
        <taxon>Eukaryota</taxon>
        <taxon>Metazoa</taxon>
        <taxon>Ecdysozoa</taxon>
        <taxon>Nematoda</taxon>
        <taxon>Chromadorea</taxon>
        <taxon>Rhabditida</taxon>
        <taxon>Rhabditina</taxon>
        <taxon>Rhabditomorpha</taxon>
        <taxon>Rhabditoidea</taxon>
        <taxon>Rhabditidae</taxon>
        <taxon>Peloderinae</taxon>
        <taxon>Caenorhabditis</taxon>
    </lineage>
</organism>
<feature type="coiled-coil region" evidence="1">
    <location>
        <begin position="36"/>
        <end position="131"/>
    </location>
</feature>
<keyword evidence="3" id="KW-1185">Reference proteome</keyword>
<dbReference type="InterPro" id="IPR009689">
    <property type="entry name" value="DUF1280"/>
</dbReference>
<dbReference type="AlphaFoldDB" id="A0A8R1HQF8"/>